<dbReference type="GO" id="GO:0005576">
    <property type="term" value="C:extracellular region"/>
    <property type="evidence" value="ECO:0007669"/>
    <property type="project" value="UniProtKB-SubCell"/>
</dbReference>
<dbReference type="SMART" id="SM00198">
    <property type="entry name" value="SCP"/>
    <property type="match status" value="1"/>
</dbReference>
<evidence type="ECO:0000313" key="7">
    <source>
        <dbReference type="Proteomes" id="UP000001819"/>
    </source>
</evidence>
<dbReference type="Proteomes" id="UP000001819">
    <property type="component" value="Chromosome X"/>
</dbReference>
<proteinExistence type="inferred from homology"/>
<protein>
    <submittedName>
        <fullName evidence="8">Antigen 5 like allergen Cul n 1</fullName>
    </submittedName>
</protein>
<comment type="subcellular location">
    <subcellularLocation>
        <location evidence="1">Secreted</location>
    </subcellularLocation>
</comment>
<dbReference type="SUPFAM" id="SSF55797">
    <property type="entry name" value="PR-1-like"/>
    <property type="match status" value="1"/>
</dbReference>
<keyword evidence="7" id="KW-1185">Reference proteome</keyword>
<evidence type="ECO:0000256" key="2">
    <source>
        <dbReference type="ARBA" id="ARBA00009923"/>
    </source>
</evidence>
<dbReference type="CDD" id="cd05380">
    <property type="entry name" value="CAP_euk"/>
    <property type="match status" value="1"/>
</dbReference>
<dbReference type="InterPro" id="IPR014044">
    <property type="entry name" value="CAP_dom"/>
</dbReference>
<organism evidence="7 8">
    <name type="scientific">Drosophila pseudoobscura pseudoobscura</name>
    <name type="common">Fruit fly</name>
    <dbReference type="NCBI Taxonomy" id="46245"/>
    <lineage>
        <taxon>Eukaryota</taxon>
        <taxon>Metazoa</taxon>
        <taxon>Ecdysozoa</taxon>
        <taxon>Arthropoda</taxon>
        <taxon>Hexapoda</taxon>
        <taxon>Insecta</taxon>
        <taxon>Pterygota</taxon>
        <taxon>Neoptera</taxon>
        <taxon>Endopterygota</taxon>
        <taxon>Diptera</taxon>
        <taxon>Brachycera</taxon>
        <taxon>Muscomorpha</taxon>
        <taxon>Ephydroidea</taxon>
        <taxon>Drosophilidae</taxon>
        <taxon>Drosophila</taxon>
        <taxon>Sophophora</taxon>
    </lineage>
</organism>
<evidence type="ECO:0000256" key="3">
    <source>
        <dbReference type="ARBA" id="ARBA00022525"/>
    </source>
</evidence>
<dbReference type="InParanoid" id="A0A6I8UZY5"/>
<feature type="signal peptide" evidence="5">
    <location>
        <begin position="1"/>
        <end position="20"/>
    </location>
</feature>
<sequence>MQLRCIAMACLAMCACLVQSQDYCRAELCPVNTTHIGCRNRGNFSRSCPPDAARLDIHEAARKQVVHAHNTLRQKWASGGGDTVSRSACRMATISWDQELARLAELNTRQCLLEHDKCHNTLKYRNSGQNLYMAGFAGIIPSSVERILKRAMDDWAAEGSDITREQLQAFHLSGADITHFAVMVSEANVAVGCAVTRFKQQNFHHFLVACNYGTGNELNKPVYSSCSVAGSGCQTKANPQYPALCSQDEQIQF</sequence>
<feature type="chain" id="PRO_5026222698" evidence="5">
    <location>
        <begin position="21"/>
        <end position="253"/>
    </location>
</feature>
<feature type="domain" description="SCP" evidence="6">
    <location>
        <begin position="60"/>
        <end position="219"/>
    </location>
</feature>
<comment type="similarity">
    <text evidence="2">Belongs to the CRISP family.</text>
</comment>
<dbReference type="Gene3D" id="3.40.33.10">
    <property type="entry name" value="CAP"/>
    <property type="match status" value="1"/>
</dbReference>
<evidence type="ECO:0000259" key="6">
    <source>
        <dbReference type="SMART" id="SM00198"/>
    </source>
</evidence>
<dbReference type="PROSITE" id="PS51257">
    <property type="entry name" value="PROKAR_LIPOPROTEIN"/>
    <property type="match status" value="1"/>
</dbReference>
<evidence type="ECO:0000256" key="1">
    <source>
        <dbReference type="ARBA" id="ARBA00004613"/>
    </source>
</evidence>
<dbReference type="InterPro" id="IPR035940">
    <property type="entry name" value="CAP_sf"/>
</dbReference>
<dbReference type="PANTHER" id="PTHR10334">
    <property type="entry name" value="CYSTEINE-RICH SECRETORY PROTEIN-RELATED"/>
    <property type="match status" value="1"/>
</dbReference>
<reference evidence="8" key="1">
    <citation type="submission" date="2025-08" db="UniProtKB">
        <authorList>
            <consortium name="RefSeq"/>
        </authorList>
    </citation>
    <scope>IDENTIFICATION</scope>
    <source>
        <strain evidence="8">MV-25-SWS-2005</strain>
        <tissue evidence="8">Whole body</tissue>
    </source>
</reference>
<dbReference type="AlphaFoldDB" id="A0A6I8UZY5"/>
<dbReference type="KEGG" id="dpo:6901755"/>
<gene>
    <name evidence="8" type="primary">LOC6901755</name>
</gene>
<dbReference type="InterPro" id="IPR034763">
    <property type="entry name" value="P14a_insect"/>
</dbReference>
<dbReference type="InterPro" id="IPR001283">
    <property type="entry name" value="CRISP-related"/>
</dbReference>
<keyword evidence="4 5" id="KW-0732">Signal</keyword>
<name>A0A6I8UZY5_DROPS</name>
<evidence type="ECO:0000313" key="8">
    <source>
        <dbReference type="RefSeq" id="XP_002134425.2"/>
    </source>
</evidence>
<dbReference type="PIRSF" id="PIRSF038921">
    <property type="entry name" value="P14a"/>
    <property type="match status" value="1"/>
</dbReference>
<dbReference type="RefSeq" id="XP_002134425.2">
    <property type="nucleotide sequence ID" value="XM_002134389.3"/>
</dbReference>
<evidence type="ECO:0000256" key="4">
    <source>
        <dbReference type="ARBA" id="ARBA00022729"/>
    </source>
</evidence>
<keyword evidence="3" id="KW-0964">Secreted</keyword>
<evidence type="ECO:0000256" key="5">
    <source>
        <dbReference type="SAM" id="SignalP"/>
    </source>
</evidence>
<dbReference type="Pfam" id="PF00188">
    <property type="entry name" value="CAP"/>
    <property type="match status" value="1"/>
</dbReference>
<accession>A0A6I8UZY5</accession>